<feature type="region of interest" description="Disordered" evidence="1">
    <location>
        <begin position="1"/>
        <end position="74"/>
    </location>
</feature>
<dbReference type="EMBL" id="CP036272">
    <property type="protein sequence ID" value="QDT60972.1"/>
    <property type="molecule type" value="Genomic_DNA"/>
</dbReference>
<name>A0A517SY07_9BACT</name>
<dbReference type="Proteomes" id="UP000315003">
    <property type="component" value="Chromosome"/>
</dbReference>
<dbReference type="AlphaFoldDB" id="A0A517SY07"/>
<evidence type="ECO:0000313" key="4">
    <source>
        <dbReference type="Proteomes" id="UP000315003"/>
    </source>
</evidence>
<feature type="transmembrane region" description="Helical" evidence="2">
    <location>
        <begin position="121"/>
        <end position="140"/>
    </location>
</feature>
<keyword evidence="2" id="KW-1133">Transmembrane helix</keyword>
<protein>
    <submittedName>
        <fullName evidence="3">Uncharacterized protein</fullName>
    </submittedName>
</protein>
<organism evidence="3 4">
    <name type="scientific">Stieleria bergensis</name>
    <dbReference type="NCBI Taxonomy" id="2528025"/>
    <lineage>
        <taxon>Bacteria</taxon>
        <taxon>Pseudomonadati</taxon>
        <taxon>Planctomycetota</taxon>
        <taxon>Planctomycetia</taxon>
        <taxon>Pirellulales</taxon>
        <taxon>Pirellulaceae</taxon>
        <taxon>Stieleria</taxon>
    </lineage>
</organism>
<reference evidence="3 4" key="1">
    <citation type="submission" date="2019-02" db="EMBL/GenBank/DDBJ databases">
        <title>Deep-cultivation of Planctomycetes and their phenomic and genomic characterization uncovers novel biology.</title>
        <authorList>
            <person name="Wiegand S."/>
            <person name="Jogler M."/>
            <person name="Boedeker C."/>
            <person name="Pinto D."/>
            <person name="Vollmers J."/>
            <person name="Rivas-Marin E."/>
            <person name="Kohn T."/>
            <person name="Peeters S.H."/>
            <person name="Heuer A."/>
            <person name="Rast P."/>
            <person name="Oberbeckmann S."/>
            <person name="Bunk B."/>
            <person name="Jeske O."/>
            <person name="Meyerdierks A."/>
            <person name="Storesund J.E."/>
            <person name="Kallscheuer N."/>
            <person name="Luecker S."/>
            <person name="Lage O.M."/>
            <person name="Pohl T."/>
            <person name="Merkel B.J."/>
            <person name="Hornburger P."/>
            <person name="Mueller R.-W."/>
            <person name="Bruemmer F."/>
            <person name="Labrenz M."/>
            <person name="Spormann A.M."/>
            <person name="Op den Camp H."/>
            <person name="Overmann J."/>
            <person name="Amann R."/>
            <person name="Jetten M.S.M."/>
            <person name="Mascher T."/>
            <person name="Medema M.H."/>
            <person name="Devos D.P."/>
            <person name="Kaster A.-K."/>
            <person name="Ovreas L."/>
            <person name="Rohde M."/>
            <person name="Galperin M.Y."/>
            <person name="Jogler C."/>
        </authorList>
    </citation>
    <scope>NUCLEOTIDE SEQUENCE [LARGE SCALE GENOMIC DNA]</scope>
    <source>
        <strain evidence="3 4">SV_7m_r</strain>
    </source>
</reference>
<gene>
    <name evidence="3" type="ORF">SV7mr_35020</name>
</gene>
<keyword evidence="4" id="KW-1185">Reference proteome</keyword>
<feature type="compositionally biased region" description="Low complexity" evidence="1">
    <location>
        <begin position="54"/>
        <end position="72"/>
    </location>
</feature>
<accession>A0A517SY07</accession>
<evidence type="ECO:0000313" key="3">
    <source>
        <dbReference type="EMBL" id="QDT60972.1"/>
    </source>
</evidence>
<evidence type="ECO:0000256" key="2">
    <source>
        <dbReference type="SAM" id="Phobius"/>
    </source>
</evidence>
<sequence>MTAQVRSGIGNLIQSGHVNQHHSRAPSPRIAIKMPTRAPSESHLPPNPPPQHLTKQTPQNQQSKPSQQQPTPHLLQRSDWVCGKPFRALSICRWIAVGWAGSVWEVSSGTNRSSSVVPCKYVLVLWWIVLCSGCMFSSFVDADYDRGLYWGGKWWSSCGVHSGR</sequence>
<proteinExistence type="predicted"/>
<keyword evidence="2" id="KW-0472">Membrane</keyword>
<evidence type="ECO:0000256" key="1">
    <source>
        <dbReference type="SAM" id="MobiDB-lite"/>
    </source>
</evidence>
<keyword evidence="2" id="KW-0812">Transmembrane</keyword>